<gene>
    <name evidence="2" type="ORF">GCM10025883_11240</name>
</gene>
<keyword evidence="1" id="KW-0472">Membrane</keyword>
<reference evidence="3" key="1">
    <citation type="journal article" date="2019" name="Int. J. Syst. Evol. Microbiol.">
        <title>The Global Catalogue of Microorganisms (GCM) 10K type strain sequencing project: providing services to taxonomists for standard genome sequencing and annotation.</title>
        <authorList>
            <consortium name="The Broad Institute Genomics Platform"/>
            <consortium name="The Broad Institute Genome Sequencing Center for Infectious Disease"/>
            <person name="Wu L."/>
            <person name="Ma J."/>
        </authorList>
    </citation>
    <scope>NUCLEOTIDE SEQUENCE [LARGE SCALE GENOMIC DNA]</scope>
    <source>
        <strain evidence="3">NBRC 113072</strain>
    </source>
</reference>
<evidence type="ECO:0000313" key="3">
    <source>
        <dbReference type="Proteomes" id="UP001157126"/>
    </source>
</evidence>
<keyword evidence="1" id="KW-0812">Transmembrane</keyword>
<dbReference type="Proteomes" id="UP001157126">
    <property type="component" value="Unassembled WGS sequence"/>
</dbReference>
<protein>
    <submittedName>
        <fullName evidence="2">Membrane protein</fullName>
    </submittedName>
</protein>
<accession>A0ABQ6INQ2</accession>
<organism evidence="2 3">
    <name type="scientific">Mobilicoccus caccae</name>
    <dbReference type="NCBI Taxonomy" id="1859295"/>
    <lineage>
        <taxon>Bacteria</taxon>
        <taxon>Bacillati</taxon>
        <taxon>Actinomycetota</taxon>
        <taxon>Actinomycetes</taxon>
        <taxon>Micrococcales</taxon>
        <taxon>Dermatophilaceae</taxon>
        <taxon>Mobilicoccus</taxon>
    </lineage>
</organism>
<evidence type="ECO:0000256" key="1">
    <source>
        <dbReference type="SAM" id="Phobius"/>
    </source>
</evidence>
<name>A0ABQ6INQ2_9MICO</name>
<keyword evidence="3" id="KW-1185">Reference proteome</keyword>
<feature type="transmembrane region" description="Helical" evidence="1">
    <location>
        <begin position="151"/>
        <end position="169"/>
    </location>
</feature>
<feature type="transmembrane region" description="Helical" evidence="1">
    <location>
        <begin position="98"/>
        <end position="131"/>
    </location>
</feature>
<comment type="caution">
    <text evidence="2">The sequence shown here is derived from an EMBL/GenBank/DDBJ whole genome shotgun (WGS) entry which is preliminary data.</text>
</comment>
<proteinExistence type="predicted"/>
<evidence type="ECO:0000313" key="2">
    <source>
        <dbReference type="EMBL" id="GMA39079.1"/>
    </source>
</evidence>
<feature type="transmembrane region" description="Helical" evidence="1">
    <location>
        <begin position="28"/>
        <end position="49"/>
    </location>
</feature>
<dbReference type="EMBL" id="BSUO01000001">
    <property type="protein sequence ID" value="GMA39079.1"/>
    <property type="molecule type" value="Genomic_DNA"/>
</dbReference>
<keyword evidence="1" id="KW-1133">Transmembrane helix</keyword>
<sequence>MNDMSTTSDHDIDRPIDHASEAHVLPTLGGFMLGLMRIAFGFYFLWAFIDKTFGLGFATPPERAWLNGGSPTTGFLSRVEGPLAGFYQGMAGNAFIDFLFMAGLAGIGLTLILGMGARVGALCGAVMYLFMYGASIPTTSNPFLDDHLTDAIVMLVIATIPASWEYLGLGRMWRRVAPSFLH</sequence>